<dbReference type="CDD" id="cd00609">
    <property type="entry name" value="AAT_like"/>
    <property type="match status" value="1"/>
</dbReference>
<protein>
    <recommendedName>
        <fullName evidence="3">aspartate transaminase</fullName>
        <ecNumber evidence="3">2.6.1.1</ecNumber>
    </recommendedName>
</protein>
<comment type="cofactor">
    <cofactor evidence="1">
        <name>pyridoxal 5'-phosphate</name>
        <dbReference type="ChEBI" id="CHEBI:597326"/>
    </cofactor>
</comment>
<dbReference type="InterPro" id="IPR004839">
    <property type="entry name" value="Aminotransferase_I/II_large"/>
</dbReference>
<name>A0A165Z0M6_9HYPH</name>
<keyword evidence="10" id="KW-1185">Reference proteome</keyword>
<comment type="similarity">
    <text evidence="2">Belongs to the class-I pyridoxal-phosphate-dependent aminotransferase family.</text>
</comment>
<dbReference type="EMBL" id="LMCB01000014">
    <property type="protein sequence ID" value="KZL19405.1"/>
    <property type="molecule type" value="Genomic_DNA"/>
</dbReference>
<evidence type="ECO:0000256" key="2">
    <source>
        <dbReference type="ARBA" id="ARBA00007441"/>
    </source>
</evidence>
<dbReference type="SUPFAM" id="SSF53383">
    <property type="entry name" value="PLP-dependent transferases"/>
    <property type="match status" value="1"/>
</dbReference>
<dbReference type="Pfam" id="PF00155">
    <property type="entry name" value="Aminotran_1_2"/>
    <property type="match status" value="1"/>
</dbReference>
<dbReference type="GO" id="GO:0004069">
    <property type="term" value="F:L-aspartate:2-oxoglutarate aminotransferase activity"/>
    <property type="evidence" value="ECO:0007669"/>
    <property type="project" value="UniProtKB-EC"/>
</dbReference>
<reference evidence="9 10" key="1">
    <citation type="journal article" date="2016" name="Front. Microbiol.">
        <title>Comparative Genomic Analysis Reveals a Diverse Repertoire of Genes Involved in Prokaryote-Eukaryote Interactions within the Pseudovibrio Genus.</title>
        <authorList>
            <person name="Romano S."/>
            <person name="Fernandez-Guerra A."/>
            <person name="Reen F.J."/>
            <person name="Glockner F.O."/>
            <person name="Crowley S.P."/>
            <person name="O'Sullivan O."/>
            <person name="Cotter P.D."/>
            <person name="Adams C."/>
            <person name="Dobson A.D."/>
            <person name="O'Gara F."/>
        </authorList>
    </citation>
    <scope>NUCLEOTIDE SEQUENCE [LARGE SCALE GENOMIC DNA]</scope>
    <source>
        <strain evidence="9 10">Ad2</strain>
    </source>
</reference>
<dbReference type="GO" id="GO:0030170">
    <property type="term" value="F:pyridoxal phosphate binding"/>
    <property type="evidence" value="ECO:0007669"/>
    <property type="project" value="InterPro"/>
</dbReference>
<feature type="domain" description="Aminotransferase class I/classII large" evidence="8">
    <location>
        <begin position="35"/>
        <end position="381"/>
    </location>
</feature>
<dbReference type="RefSeq" id="WP_068005310.1">
    <property type="nucleotide sequence ID" value="NZ_FOFM01000013.1"/>
</dbReference>
<accession>A0A165Z0M6</accession>
<comment type="catalytic activity">
    <reaction evidence="7">
        <text>L-aspartate + 2-oxoglutarate = oxaloacetate + L-glutamate</text>
        <dbReference type="Rhea" id="RHEA:21824"/>
        <dbReference type="ChEBI" id="CHEBI:16452"/>
        <dbReference type="ChEBI" id="CHEBI:16810"/>
        <dbReference type="ChEBI" id="CHEBI:29985"/>
        <dbReference type="ChEBI" id="CHEBI:29991"/>
        <dbReference type="EC" id="2.6.1.1"/>
    </reaction>
</comment>
<organism evidence="9 10">
    <name type="scientific">Pseudovibrio axinellae</name>
    <dbReference type="NCBI Taxonomy" id="989403"/>
    <lineage>
        <taxon>Bacteria</taxon>
        <taxon>Pseudomonadati</taxon>
        <taxon>Pseudomonadota</taxon>
        <taxon>Alphaproteobacteria</taxon>
        <taxon>Hyphomicrobiales</taxon>
        <taxon>Stappiaceae</taxon>
        <taxon>Pseudovibrio</taxon>
    </lineage>
</organism>
<dbReference type="Gene3D" id="3.40.640.10">
    <property type="entry name" value="Type I PLP-dependent aspartate aminotransferase-like (Major domain)"/>
    <property type="match status" value="1"/>
</dbReference>
<dbReference type="AlphaFoldDB" id="A0A165Z0M6"/>
<evidence type="ECO:0000256" key="5">
    <source>
        <dbReference type="ARBA" id="ARBA00022679"/>
    </source>
</evidence>
<keyword evidence="5 9" id="KW-0808">Transferase</keyword>
<dbReference type="PANTHER" id="PTHR46383">
    <property type="entry name" value="ASPARTATE AMINOTRANSFERASE"/>
    <property type="match status" value="1"/>
</dbReference>
<dbReference type="OrthoDB" id="9763453at2"/>
<dbReference type="STRING" id="989403.SAMN05421798_11342"/>
<evidence type="ECO:0000313" key="10">
    <source>
        <dbReference type="Proteomes" id="UP000076577"/>
    </source>
</evidence>
<dbReference type="InterPro" id="IPR015422">
    <property type="entry name" value="PyrdxlP-dep_Trfase_small"/>
</dbReference>
<sequence length="387" mass="42392">MSVSRLKYIEGIGVDRISNAADKLKSGEVLRLENLDTDIPPPHEARMATLSAVTCDQANSYLPFLGHEGLREAVCQRMQDTTGVPYRWQDQCVISAGGLSGVLNVLLALLEPGDEVVVTDPVYIGLVNRIRLAGGIPKFAPLKIENGQWRLDADQFHAALSPKTKVVLSMSPSMPTGFTMNEDEWQVVCQSVRKTNAWLVHDAAMERILFDGLEVIHPARFEGMAERTITIGCVSKEYRMIGWRVGWVVGPEAIMKDVALVSVSNVVCQVGIAMPGAAAALTAKDDGVEAAVQEWQQRRDLLCQELKDLPVVCPQGGWSLLLDCKTLDLEPEDASQLLLTKGGIAATATTGWGSNAIAGRYLRLVYANETIARLRDVRERIRVSWSL</sequence>
<keyword evidence="6" id="KW-0663">Pyridoxal phosphate</keyword>
<dbReference type="EC" id="2.6.1.1" evidence="3"/>
<keyword evidence="4 9" id="KW-0032">Aminotransferase</keyword>
<dbReference type="Gene3D" id="3.90.1150.10">
    <property type="entry name" value="Aspartate Aminotransferase, domain 1"/>
    <property type="match status" value="1"/>
</dbReference>
<evidence type="ECO:0000313" key="9">
    <source>
        <dbReference type="EMBL" id="KZL19405.1"/>
    </source>
</evidence>
<dbReference type="InterPro" id="IPR015421">
    <property type="entry name" value="PyrdxlP-dep_Trfase_major"/>
</dbReference>
<proteinExistence type="inferred from homology"/>
<dbReference type="GO" id="GO:0006520">
    <property type="term" value="P:amino acid metabolic process"/>
    <property type="evidence" value="ECO:0007669"/>
    <property type="project" value="InterPro"/>
</dbReference>
<comment type="caution">
    <text evidence="9">The sequence shown here is derived from an EMBL/GenBank/DDBJ whole genome shotgun (WGS) entry which is preliminary data.</text>
</comment>
<evidence type="ECO:0000256" key="7">
    <source>
        <dbReference type="ARBA" id="ARBA00049185"/>
    </source>
</evidence>
<evidence type="ECO:0000256" key="3">
    <source>
        <dbReference type="ARBA" id="ARBA00012753"/>
    </source>
</evidence>
<keyword evidence="9" id="KW-0670">Pyruvate</keyword>
<evidence type="ECO:0000259" key="8">
    <source>
        <dbReference type="Pfam" id="PF00155"/>
    </source>
</evidence>
<evidence type="ECO:0000256" key="6">
    <source>
        <dbReference type="ARBA" id="ARBA00022898"/>
    </source>
</evidence>
<evidence type="ECO:0000256" key="1">
    <source>
        <dbReference type="ARBA" id="ARBA00001933"/>
    </source>
</evidence>
<dbReference type="InterPro" id="IPR050596">
    <property type="entry name" value="AspAT/PAT-like"/>
</dbReference>
<evidence type="ECO:0000256" key="4">
    <source>
        <dbReference type="ARBA" id="ARBA00022576"/>
    </source>
</evidence>
<gene>
    <name evidence="9" type="primary">aruH</name>
    <name evidence="9" type="ORF">PsAD2_01944</name>
</gene>
<dbReference type="InterPro" id="IPR015424">
    <property type="entry name" value="PyrdxlP-dep_Trfase"/>
</dbReference>
<dbReference type="Proteomes" id="UP000076577">
    <property type="component" value="Unassembled WGS sequence"/>
</dbReference>
<dbReference type="PATRIC" id="fig|989403.3.peg.2080"/>